<feature type="compositionally biased region" description="Polar residues" evidence="5">
    <location>
        <begin position="156"/>
        <end position="167"/>
    </location>
</feature>
<dbReference type="Gene3D" id="2.10.110.10">
    <property type="entry name" value="Cysteine Rich Protein"/>
    <property type="match status" value="1"/>
</dbReference>
<evidence type="ECO:0000313" key="8">
    <source>
        <dbReference type="Proteomes" id="UP000472264"/>
    </source>
</evidence>
<dbReference type="PROSITE" id="PS00478">
    <property type="entry name" value="LIM_DOMAIN_1"/>
    <property type="match status" value="1"/>
</dbReference>
<proteinExistence type="predicted"/>
<feature type="compositionally biased region" description="Low complexity" evidence="5">
    <location>
        <begin position="324"/>
        <end position="333"/>
    </location>
</feature>
<dbReference type="InterPro" id="IPR001781">
    <property type="entry name" value="Znf_LIM"/>
</dbReference>
<feature type="compositionally biased region" description="Polar residues" evidence="5">
    <location>
        <begin position="738"/>
        <end position="748"/>
    </location>
</feature>
<name>A0A665UAT6_ECHNA</name>
<evidence type="ECO:0000256" key="4">
    <source>
        <dbReference type="PROSITE-ProRule" id="PRU00125"/>
    </source>
</evidence>
<dbReference type="InParanoid" id="A0A665UAT6"/>
<dbReference type="CDD" id="cd08368">
    <property type="entry name" value="LIM"/>
    <property type="match status" value="1"/>
</dbReference>
<keyword evidence="2 4" id="KW-0862">Zinc</keyword>
<feature type="compositionally biased region" description="Low complexity" evidence="5">
    <location>
        <begin position="409"/>
        <end position="421"/>
    </location>
</feature>
<keyword evidence="8" id="KW-1185">Reference proteome</keyword>
<feature type="domain" description="LIM zinc-binding" evidence="6">
    <location>
        <begin position="977"/>
        <end position="1038"/>
    </location>
</feature>
<evidence type="ECO:0000259" key="6">
    <source>
        <dbReference type="PROSITE" id="PS50023"/>
    </source>
</evidence>
<evidence type="ECO:0000256" key="2">
    <source>
        <dbReference type="ARBA" id="ARBA00022833"/>
    </source>
</evidence>
<evidence type="ECO:0000256" key="5">
    <source>
        <dbReference type="SAM" id="MobiDB-lite"/>
    </source>
</evidence>
<feature type="region of interest" description="Disordered" evidence="5">
    <location>
        <begin position="204"/>
        <end position="286"/>
    </location>
</feature>
<reference evidence="7" key="3">
    <citation type="submission" date="2025-09" db="UniProtKB">
        <authorList>
            <consortium name="Ensembl"/>
        </authorList>
    </citation>
    <scope>IDENTIFICATION</scope>
</reference>
<protein>
    <submittedName>
        <fullName evidence="7">Zinc finger protein 185 with LIM domain</fullName>
    </submittedName>
</protein>
<reference evidence="7" key="1">
    <citation type="submission" date="2021-04" db="EMBL/GenBank/DDBJ databases">
        <authorList>
            <consortium name="Wellcome Sanger Institute Data Sharing"/>
        </authorList>
    </citation>
    <scope>NUCLEOTIDE SEQUENCE [LARGE SCALE GENOMIC DNA]</scope>
</reference>
<dbReference type="Pfam" id="PF00412">
    <property type="entry name" value="LIM"/>
    <property type="match status" value="1"/>
</dbReference>
<feature type="compositionally biased region" description="Basic and acidic residues" evidence="5">
    <location>
        <begin position="572"/>
        <end position="584"/>
    </location>
</feature>
<feature type="region of interest" description="Disordered" evidence="5">
    <location>
        <begin position="666"/>
        <end position="778"/>
    </location>
</feature>
<feature type="compositionally biased region" description="Low complexity" evidence="5">
    <location>
        <begin position="102"/>
        <end position="116"/>
    </location>
</feature>
<feature type="compositionally biased region" description="Low complexity" evidence="5">
    <location>
        <begin position="384"/>
        <end position="396"/>
    </location>
</feature>
<feature type="compositionally biased region" description="Low complexity" evidence="5">
    <location>
        <begin position="433"/>
        <end position="442"/>
    </location>
</feature>
<keyword evidence="1 4" id="KW-0479">Metal-binding</keyword>
<feature type="compositionally biased region" description="Low complexity" evidence="5">
    <location>
        <begin position="716"/>
        <end position="728"/>
    </location>
</feature>
<dbReference type="Proteomes" id="UP000472264">
    <property type="component" value="Chromosome 10"/>
</dbReference>
<feature type="region of interest" description="Disordered" evidence="5">
    <location>
        <begin position="324"/>
        <end position="593"/>
    </location>
</feature>
<feature type="compositionally biased region" description="Polar residues" evidence="5">
    <location>
        <begin position="541"/>
        <end position="554"/>
    </location>
</feature>
<dbReference type="PANTHER" id="PTHR15468">
    <property type="entry name" value="ZNF185"/>
    <property type="match status" value="1"/>
</dbReference>
<feature type="compositionally biased region" description="Low complexity" evidence="5">
    <location>
        <begin position="453"/>
        <end position="464"/>
    </location>
</feature>
<evidence type="ECO:0000256" key="3">
    <source>
        <dbReference type="ARBA" id="ARBA00023038"/>
    </source>
</evidence>
<feature type="compositionally biased region" description="Basic and acidic residues" evidence="5">
    <location>
        <begin position="673"/>
        <end position="685"/>
    </location>
</feature>
<feature type="compositionally biased region" description="Low complexity" evidence="5">
    <location>
        <begin position="687"/>
        <end position="704"/>
    </location>
</feature>
<organism evidence="7 8">
    <name type="scientific">Echeneis naucrates</name>
    <name type="common">Live sharksucker</name>
    <dbReference type="NCBI Taxonomy" id="173247"/>
    <lineage>
        <taxon>Eukaryota</taxon>
        <taxon>Metazoa</taxon>
        <taxon>Chordata</taxon>
        <taxon>Craniata</taxon>
        <taxon>Vertebrata</taxon>
        <taxon>Euteleostomi</taxon>
        <taxon>Actinopterygii</taxon>
        <taxon>Neopterygii</taxon>
        <taxon>Teleostei</taxon>
        <taxon>Neoteleostei</taxon>
        <taxon>Acanthomorphata</taxon>
        <taxon>Carangaria</taxon>
        <taxon>Carangiformes</taxon>
        <taxon>Echeneidae</taxon>
        <taxon>Echeneis</taxon>
    </lineage>
</organism>
<dbReference type="SMART" id="SM00132">
    <property type="entry name" value="LIM"/>
    <property type="match status" value="1"/>
</dbReference>
<dbReference type="AlphaFoldDB" id="A0A665UAT6"/>
<dbReference type="PANTHER" id="PTHR15468:SF2">
    <property type="entry name" value="ZINC FINGER PROTEIN 185"/>
    <property type="match status" value="1"/>
</dbReference>
<reference evidence="7" key="2">
    <citation type="submission" date="2025-08" db="UniProtKB">
        <authorList>
            <consortium name="Ensembl"/>
        </authorList>
    </citation>
    <scope>IDENTIFICATION</scope>
</reference>
<feature type="compositionally biased region" description="Pro residues" evidence="5">
    <location>
        <begin position="334"/>
        <end position="353"/>
    </location>
</feature>
<dbReference type="InterPro" id="IPR052621">
    <property type="entry name" value="Cell_Prolif/Cornif_Regul"/>
</dbReference>
<evidence type="ECO:0000256" key="1">
    <source>
        <dbReference type="ARBA" id="ARBA00022723"/>
    </source>
</evidence>
<feature type="region of interest" description="Disordered" evidence="5">
    <location>
        <begin position="22"/>
        <end position="167"/>
    </location>
</feature>
<gene>
    <name evidence="7" type="primary">znf185</name>
</gene>
<dbReference type="GO" id="GO:0046872">
    <property type="term" value="F:metal ion binding"/>
    <property type="evidence" value="ECO:0007669"/>
    <property type="project" value="UniProtKB-KW"/>
</dbReference>
<accession>A0A665UAT6</accession>
<dbReference type="Ensembl" id="ENSENLT00000017170.1">
    <property type="protein sequence ID" value="ENSENLP00000016557.1"/>
    <property type="gene ID" value="ENSENLG00000007634.1"/>
</dbReference>
<evidence type="ECO:0000313" key="7">
    <source>
        <dbReference type="Ensembl" id="ENSENLP00000016557.1"/>
    </source>
</evidence>
<sequence length="1038" mass="111439">MSSSGKEGDRAAVFRTTKVRTKLKGDASWLQRRDEPQAEAEDEKPWLAEVRAARVNGAPAETSPVSSPTKPTLPPKPDTESAPTSGFLIRGIFTKLDDKPASSSTSTTSNGFSGTTKFNKKPTESYKRIAPHTVRPTSERPESLFSSEEQEKRTEAANSVLNKSAAKQRSYVLSAAKKYESKEKAPDTITSSFVAKRVEIFDEDDNATAPAPASSPPPSAIKPVTSAAAAPQPRPRKIADISAKMAVVEPTAPKVEETSPDPVSKDLTSVSVTEDPSEDMKPGCTKVATPLPELTLHVEAEMKDSDVSEQAHTPLVLLIPASAAAEAASAECPTPAPAPLESPTPIPTVPLSPVPLSTVTAITVKTEPELEVKPQPEPAPAPEQEPQTESAAATAPGPEPEPEPELEPQVEPAAASGPGLESEPEPELEPQTEPAAASGPGLEPEPEPELEPQTEPAAASGPGLEPEPEPELEPQIEPAAAPGPGPEPEPEPELVPQTERAAAPGPGPESEPEPELEPQIEPAAAPGPGPESEPEPDTELASKQSPEPSSSVDTHTALYDSLISFDTSSTSFKDDEPELAKEDGDLVDTQSSVEEEPALALIKCDLITDNLLDLNDSSEESAEPIPPSPGRWSLDLLSGQDSEAEQVKPSGKLDLLADDVILISSEPHSLSMQREEEKQTDETAKETQSSTEPVTVTTETMIITDRSEEDNAELWSTSVTTTVTESSSADPFDPYPIGTTSPNSTSDLLQPLADISINSAPETSLENKEPSPEINMGSDALKSLADDVLPINTETRSLRTKRSWAHTWETSTPQHIVPEESEEPEPEGQQTVIRFEKKSSENDSPWDRWTSPTVYTIATTTGEEEEEVEDSPEDTQTQTVTTFTTIRDIHSEPEPAMDRFETYSRAVIEDERVETEEPETKKGFVYVKEYVNTTELSLHNARDEIDDFNSGSNNLTSSSSSYSYSSPATYSRGSLSSTCTYCGEQVGNDAKITIEHLNINCHPACFKCDVCSKPMGDLLFSMFLHGGKVHCESCYSNI</sequence>
<dbReference type="PROSITE" id="PS50023">
    <property type="entry name" value="LIM_DOMAIN_2"/>
    <property type="match status" value="1"/>
</dbReference>
<dbReference type="OMA" id="WSEDLHT"/>
<keyword evidence="3 4" id="KW-0440">LIM domain</keyword>